<dbReference type="GO" id="GO:0005975">
    <property type="term" value="P:carbohydrate metabolic process"/>
    <property type="evidence" value="ECO:0007669"/>
    <property type="project" value="InterPro"/>
</dbReference>
<evidence type="ECO:0000259" key="3">
    <source>
        <dbReference type="Pfam" id="PF00728"/>
    </source>
</evidence>
<dbReference type="EMBL" id="DVFI01000143">
    <property type="protein sequence ID" value="HIQ63960.1"/>
    <property type="molecule type" value="Genomic_DNA"/>
</dbReference>
<comment type="caution">
    <text evidence="4">The sequence shown here is derived from an EMBL/GenBank/DDBJ whole genome shotgun (WGS) entry which is preliminary data.</text>
</comment>
<evidence type="ECO:0000256" key="1">
    <source>
        <dbReference type="ARBA" id="ARBA00006285"/>
    </source>
</evidence>
<dbReference type="InterPro" id="IPR017853">
    <property type="entry name" value="GH"/>
</dbReference>
<gene>
    <name evidence="4" type="ORF">IAA66_10350</name>
</gene>
<dbReference type="AlphaFoldDB" id="A0A9D0YZZ6"/>
<comment type="similarity">
    <text evidence="1">Belongs to the glycosyl hydrolase 20 family.</text>
</comment>
<sequence length="349" mass="39566">MFDRSIPLVGFHTIVAKHEAVDALVRLIEEGLAPLDFNTLILEMRYAFRCFPEYATGTVTFEDARRVADVCERHGIRLVPLLPCLSHQSAGPRGNPYPLYHAHPELLERPDVISDEIDWPDFALHSWCASNDDIFEYIFPMLDEMADACRAQAVHVGMDELFEVGVCPRCQGKDPAALYARTLKILHDHLAQRGLDTMIWGDRLLDAQKMGYSMWEGDRFGVHPALHRSEEVTRDIIVCDWHYEWHSAGYPSVETLIREGFFTVPSFWNNVENAKHFWLHALEAHFLANRHGWPGKLGGLLCTNWRALDEELVEGMLASIRGEDAGDRPGAGVGRVMAQLVPKGKELKK</sequence>
<dbReference type="Proteomes" id="UP000886819">
    <property type="component" value="Unassembled WGS sequence"/>
</dbReference>
<dbReference type="GO" id="GO:0004563">
    <property type="term" value="F:beta-N-acetylhexosaminidase activity"/>
    <property type="evidence" value="ECO:0007669"/>
    <property type="project" value="UniProtKB-ARBA"/>
</dbReference>
<name>A0A9D0YZZ6_9FIRM</name>
<dbReference type="SUPFAM" id="SSF51445">
    <property type="entry name" value="(Trans)glycosidases"/>
    <property type="match status" value="1"/>
</dbReference>
<organism evidence="4 5">
    <name type="scientific">Candidatus Avichristensenella intestinipullorum</name>
    <dbReference type="NCBI Taxonomy" id="2840693"/>
    <lineage>
        <taxon>Bacteria</taxon>
        <taxon>Bacillati</taxon>
        <taxon>Bacillota</taxon>
        <taxon>Clostridia</taxon>
        <taxon>Candidatus Avichristensenella</taxon>
    </lineage>
</organism>
<dbReference type="InterPro" id="IPR015883">
    <property type="entry name" value="Glyco_hydro_20_cat"/>
</dbReference>
<keyword evidence="2" id="KW-0378">Hydrolase</keyword>
<dbReference type="Pfam" id="PF00728">
    <property type="entry name" value="Glyco_hydro_20"/>
    <property type="match status" value="1"/>
</dbReference>
<proteinExistence type="inferred from homology"/>
<reference evidence="4" key="2">
    <citation type="journal article" date="2021" name="PeerJ">
        <title>Extensive microbial diversity within the chicken gut microbiome revealed by metagenomics and culture.</title>
        <authorList>
            <person name="Gilroy R."/>
            <person name="Ravi A."/>
            <person name="Getino M."/>
            <person name="Pursley I."/>
            <person name="Horton D.L."/>
            <person name="Alikhan N.F."/>
            <person name="Baker D."/>
            <person name="Gharbi K."/>
            <person name="Hall N."/>
            <person name="Watson M."/>
            <person name="Adriaenssens E.M."/>
            <person name="Foster-Nyarko E."/>
            <person name="Jarju S."/>
            <person name="Secka A."/>
            <person name="Antonio M."/>
            <person name="Oren A."/>
            <person name="Chaudhuri R.R."/>
            <person name="La Ragione R."/>
            <person name="Hildebrand F."/>
            <person name="Pallen M.J."/>
        </authorList>
    </citation>
    <scope>NUCLEOTIDE SEQUENCE</scope>
    <source>
        <strain evidence="4">ChiHile30-977</strain>
    </source>
</reference>
<evidence type="ECO:0000313" key="4">
    <source>
        <dbReference type="EMBL" id="HIQ63960.1"/>
    </source>
</evidence>
<protein>
    <submittedName>
        <fullName evidence="4">Family 20 glycosylhydrolase</fullName>
    </submittedName>
</protein>
<accession>A0A9D0YZZ6</accession>
<evidence type="ECO:0000313" key="5">
    <source>
        <dbReference type="Proteomes" id="UP000886819"/>
    </source>
</evidence>
<dbReference type="Gene3D" id="3.20.20.80">
    <property type="entry name" value="Glycosidases"/>
    <property type="match status" value="1"/>
</dbReference>
<feature type="domain" description="Glycoside hydrolase family 20 catalytic" evidence="3">
    <location>
        <begin position="55"/>
        <end position="219"/>
    </location>
</feature>
<evidence type="ECO:0000256" key="2">
    <source>
        <dbReference type="ARBA" id="ARBA00022801"/>
    </source>
</evidence>
<reference evidence="4" key="1">
    <citation type="submission" date="2020-10" db="EMBL/GenBank/DDBJ databases">
        <authorList>
            <person name="Gilroy R."/>
        </authorList>
    </citation>
    <scope>NUCLEOTIDE SEQUENCE</scope>
    <source>
        <strain evidence="4">ChiHile30-977</strain>
    </source>
</reference>